<name>A0A1I4BYV7_9ACTN</name>
<accession>A0A1I4BYV7</accession>
<sequence length="90" mass="10283">MRPAIGRTVHYALTRDDVDLIKRRRDTHPDRAVGNPVTEGDTYPAVIVRVWDDNSVNLRVWLDGTDDLWAPSRHHGTTDEPGTWAWPARV</sequence>
<reference evidence="3" key="1">
    <citation type="submission" date="2016-10" db="EMBL/GenBank/DDBJ databases">
        <authorList>
            <person name="Varghese N."/>
            <person name="Submissions S."/>
        </authorList>
    </citation>
    <scope>NUCLEOTIDE SEQUENCE [LARGE SCALE GENOMIC DNA]</scope>
    <source>
        <strain evidence="3">PL19</strain>
    </source>
</reference>
<dbReference type="EMBL" id="FOSG01000008">
    <property type="protein sequence ID" value="SFK73580.1"/>
    <property type="molecule type" value="Genomic_DNA"/>
</dbReference>
<feature type="region of interest" description="Disordered" evidence="1">
    <location>
        <begin position="71"/>
        <end position="90"/>
    </location>
</feature>
<evidence type="ECO:0000313" key="2">
    <source>
        <dbReference type="EMBL" id="SFK73580.1"/>
    </source>
</evidence>
<evidence type="ECO:0000256" key="1">
    <source>
        <dbReference type="SAM" id="MobiDB-lite"/>
    </source>
</evidence>
<keyword evidence="3" id="KW-1185">Reference proteome</keyword>
<dbReference type="Proteomes" id="UP000198928">
    <property type="component" value="Unassembled WGS sequence"/>
</dbReference>
<dbReference type="RefSeq" id="WP_093849910.1">
    <property type="nucleotide sequence ID" value="NZ_FOSG01000008.1"/>
</dbReference>
<protein>
    <submittedName>
        <fullName evidence="2">Uncharacterized protein</fullName>
    </submittedName>
</protein>
<proteinExistence type="predicted"/>
<organism evidence="2 3">
    <name type="scientific">Streptomyces pini</name>
    <dbReference type="NCBI Taxonomy" id="1520580"/>
    <lineage>
        <taxon>Bacteria</taxon>
        <taxon>Bacillati</taxon>
        <taxon>Actinomycetota</taxon>
        <taxon>Actinomycetes</taxon>
        <taxon>Kitasatosporales</taxon>
        <taxon>Streptomycetaceae</taxon>
        <taxon>Streptomyces</taxon>
    </lineage>
</organism>
<dbReference type="OrthoDB" id="3536267at2"/>
<gene>
    <name evidence="2" type="ORF">SAMN05192584_108181</name>
</gene>
<dbReference type="AlphaFoldDB" id="A0A1I4BYV7"/>
<evidence type="ECO:0000313" key="3">
    <source>
        <dbReference type="Proteomes" id="UP000198928"/>
    </source>
</evidence>